<name>A0ACB7PBC4_9PEZI</name>
<evidence type="ECO:0000313" key="1">
    <source>
        <dbReference type="EMBL" id="KAH6631854.1"/>
    </source>
</evidence>
<gene>
    <name evidence="1" type="ORF">F5144DRAFT_233682</name>
</gene>
<keyword evidence="2" id="KW-1185">Reference proteome</keyword>
<dbReference type="Proteomes" id="UP000724584">
    <property type="component" value="Unassembled WGS sequence"/>
</dbReference>
<protein>
    <submittedName>
        <fullName evidence="1">Uncharacterized protein</fullName>
    </submittedName>
</protein>
<reference evidence="1 2" key="1">
    <citation type="journal article" date="2021" name="Nat. Commun.">
        <title>Genetic determinants of endophytism in the Arabidopsis root mycobiome.</title>
        <authorList>
            <person name="Mesny F."/>
            <person name="Miyauchi S."/>
            <person name="Thiergart T."/>
            <person name="Pickel B."/>
            <person name="Atanasova L."/>
            <person name="Karlsson M."/>
            <person name="Huettel B."/>
            <person name="Barry K.W."/>
            <person name="Haridas S."/>
            <person name="Chen C."/>
            <person name="Bauer D."/>
            <person name="Andreopoulos W."/>
            <person name="Pangilinan J."/>
            <person name="LaButti K."/>
            <person name="Riley R."/>
            <person name="Lipzen A."/>
            <person name="Clum A."/>
            <person name="Drula E."/>
            <person name="Henrissat B."/>
            <person name="Kohler A."/>
            <person name="Grigoriev I.V."/>
            <person name="Martin F.M."/>
            <person name="Hacquard S."/>
        </authorList>
    </citation>
    <scope>NUCLEOTIDE SEQUENCE [LARGE SCALE GENOMIC DNA]</scope>
    <source>
        <strain evidence="1 2">MPI-SDFR-AT-0079</strain>
    </source>
</reference>
<evidence type="ECO:0000313" key="2">
    <source>
        <dbReference type="Proteomes" id="UP000724584"/>
    </source>
</evidence>
<comment type="caution">
    <text evidence="1">The sequence shown here is derived from an EMBL/GenBank/DDBJ whole genome shotgun (WGS) entry which is preliminary data.</text>
</comment>
<dbReference type="EMBL" id="JAGIZQ010000004">
    <property type="protein sequence ID" value="KAH6631854.1"/>
    <property type="molecule type" value="Genomic_DNA"/>
</dbReference>
<accession>A0ACB7PBC4</accession>
<sequence length="228" mass="25559">MATDRRAVLVEGTDELGIDCGYSWCWDWGTNSGYIVPTTTQSVPATRNTTTVRPWPAIIRVVPRLLPCSTVVSPCRAVAWVRCRRNRFWRILENLGAQTAPGVVVIRTDFGEKSTPGSWLGARGAGHGIRGMGTRPYEVVECPQGPGYDRRRKQDPEMTRVWEACGTDCRLRQLQQATDGTGHRPNVSSDGASICWETRDGKEMGRKATGHIKVVIFRYRRQRLVLFP</sequence>
<proteinExistence type="predicted"/>
<organism evidence="1 2">
    <name type="scientific">Chaetomium tenue</name>
    <dbReference type="NCBI Taxonomy" id="1854479"/>
    <lineage>
        <taxon>Eukaryota</taxon>
        <taxon>Fungi</taxon>
        <taxon>Dikarya</taxon>
        <taxon>Ascomycota</taxon>
        <taxon>Pezizomycotina</taxon>
        <taxon>Sordariomycetes</taxon>
        <taxon>Sordariomycetidae</taxon>
        <taxon>Sordariales</taxon>
        <taxon>Chaetomiaceae</taxon>
        <taxon>Chaetomium</taxon>
    </lineage>
</organism>